<reference evidence="3" key="1">
    <citation type="submission" date="2014-09" db="EMBL/GenBank/DDBJ databases">
        <title>Genome sequence of the luminous mushroom Mycena chlorophos for searching fungal bioluminescence genes.</title>
        <authorList>
            <person name="Tanaka Y."/>
            <person name="Kasuga D."/>
            <person name="Oba Y."/>
            <person name="Hase S."/>
            <person name="Sato K."/>
            <person name="Oba Y."/>
            <person name="Sakakibara Y."/>
        </authorList>
    </citation>
    <scope>NUCLEOTIDE SEQUENCE</scope>
</reference>
<feature type="region of interest" description="Disordered" evidence="1">
    <location>
        <begin position="403"/>
        <end position="427"/>
    </location>
</feature>
<organism evidence="3 4">
    <name type="scientific">Mycena chlorophos</name>
    <name type="common">Agaric fungus</name>
    <name type="synonym">Agaricus chlorophos</name>
    <dbReference type="NCBI Taxonomy" id="658473"/>
    <lineage>
        <taxon>Eukaryota</taxon>
        <taxon>Fungi</taxon>
        <taxon>Dikarya</taxon>
        <taxon>Basidiomycota</taxon>
        <taxon>Agaricomycotina</taxon>
        <taxon>Agaricomycetes</taxon>
        <taxon>Agaricomycetidae</taxon>
        <taxon>Agaricales</taxon>
        <taxon>Marasmiineae</taxon>
        <taxon>Mycenaceae</taxon>
        <taxon>Mycena</taxon>
    </lineage>
</organism>
<dbReference type="Gene3D" id="1.25.40.10">
    <property type="entry name" value="Tetratricopeptide repeat domain"/>
    <property type="match status" value="1"/>
</dbReference>
<dbReference type="CDD" id="cd20071">
    <property type="entry name" value="SET_SMYD"/>
    <property type="match status" value="1"/>
</dbReference>
<sequence>MPVVSPSAACLSVLSRSQLRPLSTGRIATTLFTIRRGFLPLPKRVYSTETLLPTNLKILHNKLNDAVADITLPNGAVCTLRHLRLPRNATASEPSTACLLWGDTKDALDENEFELKPLLVPTESGMYRIGPSPVAGKGMFAARDIKRGETIVVEPSEFFVSEYLTEEERQQLFALDSTDGSLYQIMSQNAVLALAELPGRYSAPHKALCRDISRINHSCLPNVQFSWNAKSFAVAIHALRPIEKDEELFHAYGIGLTLQARLTRQEFLDNQYSFRCACPACSLPDDASAIDDAERENIRDLFTDDQDLPEVQTGADSEPHKVERDPAIERWLADPTLPDDYIVAQSTDILRRMEDAGIDVLEIRLLHYNRLYGAYEALGDADGVKYWANRYLEFRDHPALDSEPELEEMERALNNPERGKGWGARRR</sequence>
<dbReference type="Proteomes" id="UP000815677">
    <property type="component" value="Unassembled WGS sequence"/>
</dbReference>
<dbReference type="InterPro" id="IPR053185">
    <property type="entry name" value="SET_domain_protein"/>
</dbReference>
<evidence type="ECO:0000313" key="4">
    <source>
        <dbReference type="Proteomes" id="UP000815677"/>
    </source>
</evidence>
<dbReference type="PROSITE" id="PS50280">
    <property type="entry name" value="SET"/>
    <property type="match status" value="1"/>
</dbReference>
<evidence type="ECO:0000256" key="1">
    <source>
        <dbReference type="SAM" id="MobiDB-lite"/>
    </source>
</evidence>
<dbReference type="PANTHER" id="PTHR47332:SF4">
    <property type="entry name" value="SET DOMAIN-CONTAINING PROTEIN 5"/>
    <property type="match status" value="1"/>
</dbReference>
<dbReference type="EMBL" id="DF842602">
    <property type="protein sequence ID" value="GAT46590.1"/>
    <property type="molecule type" value="Genomic_DNA"/>
</dbReference>
<evidence type="ECO:0000259" key="2">
    <source>
        <dbReference type="PROSITE" id="PS50280"/>
    </source>
</evidence>
<dbReference type="PANTHER" id="PTHR47332">
    <property type="entry name" value="SET DOMAIN-CONTAINING PROTEIN 5"/>
    <property type="match status" value="1"/>
</dbReference>
<dbReference type="Pfam" id="PF00856">
    <property type="entry name" value="SET"/>
    <property type="match status" value="1"/>
</dbReference>
<name>A0ABQ0L6L3_MYCCL</name>
<dbReference type="SUPFAM" id="SSF82199">
    <property type="entry name" value="SET domain"/>
    <property type="match status" value="1"/>
</dbReference>
<protein>
    <submittedName>
        <fullName evidence="3">SET-domain-containing protein</fullName>
    </submittedName>
</protein>
<proteinExistence type="predicted"/>
<dbReference type="SMART" id="SM00317">
    <property type="entry name" value="SET"/>
    <property type="match status" value="1"/>
</dbReference>
<gene>
    <name evidence="3" type="ORF">MCHLO_04098</name>
</gene>
<keyword evidence="4" id="KW-1185">Reference proteome</keyword>
<dbReference type="Gene3D" id="2.170.270.10">
    <property type="entry name" value="SET domain"/>
    <property type="match status" value="1"/>
</dbReference>
<evidence type="ECO:0000313" key="3">
    <source>
        <dbReference type="EMBL" id="GAT46590.1"/>
    </source>
</evidence>
<dbReference type="InterPro" id="IPR011990">
    <property type="entry name" value="TPR-like_helical_dom_sf"/>
</dbReference>
<accession>A0ABQ0L6L3</accession>
<dbReference type="InterPro" id="IPR001214">
    <property type="entry name" value="SET_dom"/>
</dbReference>
<feature type="domain" description="SET" evidence="2">
    <location>
        <begin position="111"/>
        <end position="253"/>
    </location>
</feature>
<dbReference type="InterPro" id="IPR046341">
    <property type="entry name" value="SET_dom_sf"/>
</dbReference>